<accession>A0A834IMP2</accession>
<feature type="transmembrane region" description="Helical" evidence="1">
    <location>
        <begin position="345"/>
        <end position="368"/>
    </location>
</feature>
<keyword evidence="1" id="KW-1133">Transmembrane helix</keyword>
<gene>
    <name evidence="2" type="ORF">GWI33_002725</name>
</gene>
<feature type="transmembrane region" description="Helical" evidence="1">
    <location>
        <begin position="60"/>
        <end position="79"/>
    </location>
</feature>
<dbReference type="InterPro" id="IPR050327">
    <property type="entry name" value="Proton-linked_MCT"/>
</dbReference>
<name>A0A834IMP2_RHYFE</name>
<dbReference type="AlphaFoldDB" id="A0A834IMP2"/>
<organism evidence="2 3">
    <name type="scientific">Rhynchophorus ferrugineus</name>
    <name type="common">Red palm weevil</name>
    <name type="synonym">Curculio ferrugineus</name>
    <dbReference type="NCBI Taxonomy" id="354439"/>
    <lineage>
        <taxon>Eukaryota</taxon>
        <taxon>Metazoa</taxon>
        <taxon>Ecdysozoa</taxon>
        <taxon>Arthropoda</taxon>
        <taxon>Hexapoda</taxon>
        <taxon>Insecta</taxon>
        <taxon>Pterygota</taxon>
        <taxon>Neoptera</taxon>
        <taxon>Endopterygota</taxon>
        <taxon>Coleoptera</taxon>
        <taxon>Polyphaga</taxon>
        <taxon>Cucujiformia</taxon>
        <taxon>Curculionidae</taxon>
        <taxon>Dryophthorinae</taxon>
        <taxon>Rhynchophorus</taxon>
    </lineage>
</organism>
<feature type="transmembrane region" description="Helical" evidence="1">
    <location>
        <begin position="119"/>
        <end position="138"/>
    </location>
</feature>
<feature type="transmembrane region" description="Helical" evidence="1">
    <location>
        <begin position="436"/>
        <end position="458"/>
    </location>
</feature>
<dbReference type="Gene3D" id="1.20.1250.20">
    <property type="entry name" value="MFS general substrate transporter like domains"/>
    <property type="match status" value="1"/>
</dbReference>
<evidence type="ECO:0000256" key="1">
    <source>
        <dbReference type="SAM" id="Phobius"/>
    </source>
</evidence>
<feature type="transmembrane region" description="Helical" evidence="1">
    <location>
        <begin position="12"/>
        <end position="39"/>
    </location>
</feature>
<evidence type="ECO:0000313" key="3">
    <source>
        <dbReference type="Proteomes" id="UP000625711"/>
    </source>
</evidence>
<dbReference type="Pfam" id="PF07690">
    <property type="entry name" value="MFS_1"/>
    <property type="match status" value="1"/>
</dbReference>
<sequence length="545" mass="61314">MEKVILTPPDGGYGWIIVFASVLNNFLMIPLIQNVGLIYKPKMIEIGMTISQMMRFGCRKVTLAGVSFVFLGMSLSSRIPNYEGFLLTFGLIASLGVGLNTSSYTLAIKSYFIENQNKAIGLSMTLTALGPILMPQIIKTLIHNYQPDDVILILACIISHGYIGALLLQPVKRHMVKKTVQEPEPEQTRQNLDTINEGVVDEPTKTSHYPIKPYMLFPPREFISNRRYPGFRRKESVISISYEQETTGIMGIDSTLGGSLYSLESLGQHKVTHLTKTTWWKSEDTINLDSSYDLFDEASEADQEESQNLKGDDPNTQWRSLPWYRRFLYQILDLVDLDLLSDLRYLNIMLGVSLILFVELNFTVLIPFLLDEYSLPISEMANFLSVLGAADILFRFLAPHIGDCLKLPVRVMLILIFVIIIVGRIVIIYTVSYPGILGIAFLMGCVKGLRMVFMSLVIPNYVPKERLASASAMQIVSNSFTNILGGYLIGELREMSGTFVTCIIVMNAITSLTIMLWSSDIIYKKCTRKKPEISTMTTVDKSDIY</sequence>
<feature type="transmembrane region" description="Helical" evidence="1">
    <location>
        <begin position="495"/>
        <end position="518"/>
    </location>
</feature>
<protein>
    <submittedName>
        <fullName evidence="2">Uncharacterized protein</fullName>
    </submittedName>
</protein>
<keyword evidence="3" id="KW-1185">Reference proteome</keyword>
<feature type="transmembrane region" description="Helical" evidence="1">
    <location>
        <begin position="150"/>
        <end position="168"/>
    </location>
</feature>
<proteinExistence type="predicted"/>
<dbReference type="PANTHER" id="PTHR11360">
    <property type="entry name" value="MONOCARBOXYLATE TRANSPORTER"/>
    <property type="match status" value="1"/>
</dbReference>
<keyword evidence="1" id="KW-0472">Membrane</keyword>
<dbReference type="Proteomes" id="UP000625711">
    <property type="component" value="Unassembled WGS sequence"/>
</dbReference>
<dbReference type="GO" id="GO:0008028">
    <property type="term" value="F:monocarboxylic acid transmembrane transporter activity"/>
    <property type="evidence" value="ECO:0007669"/>
    <property type="project" value="TreeGrafter"/>
</dbReference>
<reference evidence="2" key="1">
    <citation type="submission" date="2020-08" db="EMBL/GenBank/DDBJ databases">
        <title>Genome sequencing and assembly of the red palm weevil Rhynchophorus ferrugineus.</title>
        <authorList>
            <person name="Dias G.B."/>
            <person name="Bergman C.M."/>
            <person name="Manee M."/>
        </authorList>
    </citation>
    <scope>NUCLEOTIDE SEQUENCE</scope>
    <source>
        <strain evidence="2">AA-2017</strain>
        <tissue evidence="2">Whole larva</tissue>
    </source>
</reference>
<feature type="transmembrane region" description="Helical" evidence="1">
    <location>
        <begin position="410"/>
        <end position="430"/>
    </location>
</feature>
<dbReference type="PANTHER" id="PTHR11360:SF237">
    <property type="entry name" value="MONOCARBOXYLATE TRANSPORTER 12-B-LIKE PROTEIN"/>
    <property type="match status" value="1"/>
</dbReference>
<dbReference type="InterPro" id="IPR011701">
    <property type="entry name" value="MFS"/>
</dbReference>
<evidence type="ECO:0000313" key="2">
    <source>
        <dbReference type="EMBL" id="KAF7282411.1"/>
    </source>
</evidence>
<comment type="caution">
    <text evidence="2">The sequence shown here is derived from an EMBL/GenBank/DDBJ whole genome shotgun (WGS) entry which is preliminary data.</text>
</comment>
<keyword evidence="1" id="KW-0812">Transmembrane</keyword>
<feature type="transmembrane region" description="Helical" evidence="1">
    <location>
        <begin position="85"/>
        <end position="107"/>
    </location>
</feature>
<dbReference type="SUPFAM" id="SSF103473">
    <property type="entry name" value="MFS general substrate transporter"/>
    <property type="match status" value="1"/>
</dbReference>
<dbReference type="EMBL" id="JAACXV010000175">
    <property type="protein sequence ID" value="KAF7282411.1"/>
    <property type="molecule type" value="Genomic_DNA"/>
</dbReference>
<dbReference type="OrthoDB" id="410267at2759"/>
<dbReference type="InterPro" id="IPR036259">
    <property type="entry name" value="MFS_trans_sf"/>
</dbReference>